<keyword evidence="2" id="KW-1185">Reference proteome</keyword>
<protein>
    <submittedName>
        <fullName evidence="1">Uncharacterized protein</fullName>
    </submittedName>
</protein>
<organism evidence="1 2">
    <name type="scientific">Aneurinibacillus aneurinilyticus ATCC 12856</name>
    <dbReference type="NCBI Taxonomy" id="649747"/>
    <lineage>
        <taxon>Bacteria</taxon>
        <taxon>Bacillati</taxon>
        <taxon>Bacillota</taxon>
        <taxon>Bacilli</taxon>
        <taxon>Bacillales</taxon>
        <taxon>Paenibacillaceae</taxon>
        <taxon>Aneurinibacillus group</taxon>
        <taxon>Aneurinibacillus</taxon>
    </lineage>
</organism>
<comment type="caution">
    <text evidence="1">The sequence shown here is derived from an EMBL/GenBank/DDBJ whole genome shotgun (WGS) entry which is preliminary data.</text>
</comment>
<name>U1X8Y8_ANEAE</name>
<dbReference type="Proteomes" id="UP000016511">
    <property type="component" value="Unassembled WGS sequence"/>
</dbReference>
<dbReference type="AlphaFoldDB" id="U1X8Y8"/>
<sequence>MQALFEIYFLKFRRPTIFFVTTKYNLSHITQYGQYFFAK</sequence>
<gene>
    <name evidence="1" type="ORF">HMPREF0083_00926</name>
</gene>
<dbReference type="HOGENOM" id="CLU_3303874_0_0_9"/>
<reference evidence="1 2" key="1">
    <citation type="submission" date="2013-08" db="EMBL/GenBank/DDBJ databases">
        <authorList>
            <person name="Weinstock G."/>
            <person name="Sodergren E."/>
            <person name="Wylie T."/>
            <person name="Fulton L."/>
            <person name="Fulton R."/>
            <person name="Fronick C."/>
            <person name="O'Laughlin M."/>
            <person name="Godfrey J."/>
            <person name="Miner T."/>
            <person name="Herter B."/>
            <person name="Appelbaum E."/>
            <person name="Cordes M."/>
            <person name="Lek S."/>
            <person name="Wollam A."/>
            <person name="Pepin K.H."/>
            <person name="Palsikar V.B."/>
            <person name="Mitreva M."/>
            <person name="Wilson R.K."/>
        </authorList>
    </citation>
    <scope>NUCLEOTIDE SEQUENCE [LARGE SCALE GENOMIC DNA]</scope>
    <source>
        <strain evidence="1 2">ATCC 12856</strain>
    </source>
</reference>
<dbReference type="EMBL" id="AWSJ01000058">
    <property type="protein sequence ID" value="ERI11023.1"/>
    <property type="molecule type" value="Genomic_DNA"/>
</dbReference>
<proteinExistence type="predicted"/>
<accession>U1X8Y8</accession>
<evidence type="ECO:0000313" key="2">
    <source>
        <dbReference type="Proteomes" id="UP000016511"/>
    </source>
</evidence>
<evidence type="ECO:0000313" key="1">
    <source>
        <dbReference type="EMBL" id="ERI11023.1"/>
    </source>
</evidence>